<protein>
    <recommendedName>
        <fullName evidence="1">Aminotransferase class V domain-containing protein</fullName>
    </recommendedName>
</protein>
<dbReference type="InterPro" id="IPR015421">
    <property type="entry name" value="PyrdxlP-dep_Trfase_major"/>
</dbReference>
<organism evidence="2 3">
    <name type="scientific">Rhodococcus ruber</name>
    <dbReference type="NCBI Taxonomy" id="1830"/>
    <lineage>
        <taxon>Bacteria</taxon>
        <taxon>Bacillati</taxon>
        <taxon>Actinomycetota</taxon>
        <taxon>Actinomycetes</taxon>
        <taxon>Mycobacteriales</taxon>
        <taxon>Nocardiaceae</taxon>
        <taxon>Rhodococcus</taxon>
    </lineage>
</organism>
<accession>A0A098BFH3</accession>
<dbReference type="AlphaFoldDB" id="A0A098BFH3"/>
<dbReference type="InterPro" id="IPR015424">
    <property type="entry name" value="PyrdxlP-dep_Trfase"/>
</dbReference>
<dbReference type="Proteomes" id="UP000042997">
    <property type="component" value="Unassembled WGS sequence"/>
</dbReference>
<dbReference type="PANTHER" id="PTHR43586:SF21">
    <property type="entry name" value="PYRIDOXAL PHOSPHATE (PLP)-DEPENDENT ASPARTATE AMINOTRANSFERASE SUPERFAMILY"/>
    <property type="match status" value="1"/>
</dbReference>
<proteinExistence type="predicted"/>
<dbReference type="NCBIfam" id="TIGR01976">
    <property type="entry name" value="am_tr_V_VC1184"/>
    <property type="match status" value="1"/>
</dbReference>
<evidence type="ECO:0000313" key="2">
    <source>
        <dbReference type="EMBL" id="CDZ87459.1"/>
    </source>
</evidence>
<gene>
    <name evidence="2" type="ORF">RHRU231_290012</name>
</gene>
<reference evidence="2 3" key="1">
    <citation type="journal article" date="2014" name="Genome Announc.">
        <title>Draft Genome Sequence of Propane- and Butane-Oxidizing Actinobacterium Rhodococcus ruber IEGM 231.</title>
        <authorList>
            <person name="Ivshina I.B."/>
            <person name="Kuyukina M.S."/>
            <person name="Krivoruchko A.V."/>
            <person name="Barbe V."/>
            <person name="Fischer C."/>
        </authorList>
    </citation>
    <scope>NUCLEOTIDE SEQUENCE [LARGE SCALE GENOMIC DNA]</scope>
</reference>
<dbReference type="eggNOG" id="COG0520">
    <property type="taxonomic scope" value="Bacteria"/>
</dbReference>
<dbReference type="EMBL" id="CCSD01000038">
    <property type="protein sequence ID" value="CDZ87459.1"/>
    <property type="molecule type" value="Genomic_DNA"/>
</dbReference>
<dbReference type="InterPro" id="IPR000192">
    <property type="entry name" value="Aminotrans_V_dom"/>
</dbReference>
<name>A0A098BFH3_9NOCA</name>
<evidence type="ECO:0000259" key="1">
    <source>
        <dbReference type="Pfam" id="PF00266"/>
    </source>
</evidence>
<evidence type="ECO:0000313" key="3">
    <source>
        <dbReference type="Proteomes" id="UP000042997"/>
    </source>
</evidence>
<dbReference type="Gene3D" id="3.90.1150.10">
    <property type="entry name" value="Aspartate Aminotransferase, domain 1"/>
    <property type="match status" value="1"/>
</dbReference>
<feature type="domain" description="Aminotransferase class V" evidence="1">
    <location>
        <begin position="34"/>
        <end position="406"/>
    </location>
</feature>
<dbReference type="Gene3D" id="3.40.640.10">
    <property type="entry name" value="Type I PLP-dependent aspartate aminotransferase-like (Major domain)"/>
    <property type="match status" value="1"/>
</dbReference>
<dbReference type="InterPro" id="IPR015422">
    <property type="entry name" value="PyrdxlP-dep_Trfase_small"/>
</dbReference>
<dbReference type="PANTHER" id="PTHR43586">
    <property type="entry name" value="CYSTEINE DESULFURASE"/>
    <property type="match status" value="1"/>
</dbReference>
<dbReference type="SUPFAM" id="SSF53383">
    <property type="entry name" value="PLP-dependent transferases"/>
    <property type="match status" value="1"/>
</dbReference>
<dbReference type="InterPro" id="IPR011340">
    <property type="entry name" value="Cys_dSase-rel"/>
</dbReference>
<sequence length="416" mass="44184">MDDIRLTPGFRVSRMAYDVARIRGLIPSLGDGWIHLDPQAGMQIPDAVSRAVSTAFRNAAASPAGRHTSNRRSASLLQAARVAVADLVGGDPAGVVLGPDRAVLLAWLAESLSSRLGLGTGLVLSRLDDEANVAPWLRVASRYGAQVRWAEVEIETCELPSWQFEELITPTTRLVALTAASSLVGSAPDVRVAADRVHEVGGLMVVDAAGAAPYAHVDIHELGADVLALDASAWGGPQVGALVFRDPAQLDRIPAVSLDPHARGPERLEVGGHQFAMLAGLVTSVDFLAALDDEATGTRRERLETSISSLQGYQDQLFERLMRLLDNLPDVMVIGRASSRVPTLSFTVAGVPAEKIAAHLADRRIASVAVSRGTSRLLDSLGVSDEGGAVTVGLAPYTTRYELDQLVRELRNLTAP</sequence>
<dbReference type="Pfam" id="PF00266">
    <property type="entry name" value="Aminotran_5"/>
    <property type="match status" value="1"/>
</dbReference>